<evidence type="ECO:0008006" key="3">
    <source>
        <dbReference type="Google" id="ProtNLM"/>
    </source>
</evidence>
<accession>A0AAW2YK55</accession>
<sequence>MAYLIISQPPLDILISIMRTVSTFKLLSSVFTSDILSIEKQYTKYYTCKKKGLPMLKLKKRVTMAGIILTK</sequence>
<evidence type="ECO:0000313" key="2">
    <source>
        <dbReference type="Proteomes" id="UP001431209"/>
    </source>
</evidence>
<keyword evidence="2" id="KW-1185">Reference proteome</keyword>
<comment type="caution">
    <text evidence="1">The sequence shown here is derived from an EMBL/GenBank/DDBJ whole genome shotgun (WGS) entry which is preliminary data.</text>
</comment>
<feature type="non-terminal residue" evidence="1">
    <location>
        <position position="71"/>
    </location>
</feature>
<dbReference type="EMBL" id="JAOPGA020000167">
    <property type="protein sequence ID" value="KAL0477399.1"/>
    <property type="molecule type" value="Genomic_DNA"/>
</dbReference>
<reference evidence="1 2" key="1">
    <citation type="submission" date="2024-03" db="EMBL/GenBank/DDBJ databases">
        <title>The Acrasis kona genome and developmental transcriptomes reveal deep origins of eukaryotic multicellular pathways.</title>
        <authorList>
            <person name="Sheikh S."/>
            <person name="Fu C.-J."/>
            <person name="Brown M.W."/>
            <person name="Baldauf S.L."/>
        </authorList>
    </citation>
    <scope>NUCLEOTIDE SEQUENCE [LARGE SCALE GENOMIC DNA]</scope>
    <source>
        <strain evidence="1 2">ATCC MYA-3509</strain>
    </source>
</reference>
<gene>
    <name evidence="1" type="ORF">AKO1_005798</name>
</gene>
<proteinExistence type="predicted"/>
<evidence type="ECO:0000313" key="1">
    <source>
        <dbReference type="EMBL" id="KAL0477399.1"/>
    </source>
</evidence>
<organism evidence="1 2">
    <name type="scientific">Acrasis kona</name>
    <dbReference type="NCBI Taxonomy" id="1008807"/>
    <lineage>
        <taxon>Eukaryota</taxon>
        <taxon>Discoba</taxon>
        <taxon>Heterolobosea</taxon>
        <taxon>Tetramitia</taxon>
        <taxon>Eutetramitia</taxon>
        <taxon>Acrasidae</taxon>
        <taxon>Acrasis</taxon>
    </lineage>
</organism>
<protein>
    <recommendedName>
        <fullName evidence="3">F-box domain-containing protein</fullName>
    </recommendedName>
</protein>
<dbReference type="Proteomes" id="UP001431209">
    <property type="component" value="Unassembled WGS sequence"/>
</dbReference>
<name>A0AAW2YK55_9EUKA</name>
<dbReference type="AlphaFoldDB" id="A0AAW2YK55"/>